<organism evidence="2 3">
    <name type="scientific">Macrostomum lignano</name>
    <dbReference type="NCBI Taxonomy" id="282301"/>
    <lineage>
        <taxon>Eukaryota</taxon>
        <taxon>Metazoa</taxon>
        <taxon>Spiralia</taxon>
        <taxon>Lophotrochozoa</taxon>
        <taxon>Platyhelminthes</taxon>
        <taxon>Rhabditophora</taxon>
        <taxon>Macrostomorpha</taxon>
        <taxon>Macrostomida</taxon>
        <taxon>Macrostomidae</taxon>
        <taxon>Macrostomum</taxon>
    </lineage>
</organism>
<protein>
    <submittedName>
        <fullName evidence="2">Uncharacterized protein</fullName>
    </submittedName>
</protein>
<dbReference type="Proteomes" id="UP000215902">
    <property type="component" value="Unassembled WGS sequence"/>
</dbReference>
<comment type="caution">
    <text evidence="2">The sequence shown here is derived from an EMBL/GenBank/DDBJ whole genome shotgun (WGS) entry which is preliminary data.</text>
</comment>
<sequence>MYWRVGAHCILWTHGVDLRGRDLSNLPAIVQGSVAPQQQNQEPQQQNQQPQQQNQQPQQQNQQPQQQQQNQLQQQQHQAAAVIDRLDAAQLRHVLRILLEVPPVAQALVNEIAAVDAASADTSAAASADTPAATSADTSAAASADTPAAAAADTQAAASVANAAGEGGPGC</sequence>
<reference evidence="2 3" key="1">
    <citation type="submission" date="2017-06" db="EMBL/GenBank/DDBJ databases">
        <title>A platform for efficient transgenesis in Macrostomum lignano, a flatworm model organism for stem cell research.</title>
        <authorList>
            <person name="Berezikov E."/>
        </authorList>
    </citation>
    <scope>NUCLEOTIDE SEQUENCE [LARGE SCALE GENOMIC DNA]</scope>
    <source>
        <strain evidence="2">DV1</strain>
        <tissue evidence="2">Whole organism</tissue>
    </source>
</reference>
<name>A0A267DGY6_9PLAT</name>
<keyword evidence="3" id="KW-1185">Reference proteome</keyword>
<dbReference type="SUPFAM" id="SSF81995">
    <property type="entry name" value="beta-sandwich domain of Sec23/24"/>
    <property type="match status" value="1"/>
</dbReference>
<accession>A0A267DGY6</accession>
<evidence type="ECO:0000313" key="2">
    <source>
        <dbReference type="EMBL" id="PAA48475.1"/>
    </source>
</evidence>
<feature type="compositionally biased region" description="Low complexity" evidence="1">
    <location>
        <begin position="138"/>
        <end position="164"/>
    </location>
</feature>
<evidence type="ECO:0000313" key="3">
    <source>
        <dbReference type="Proteomes" id="UP000215902"/>
    </source>
</evidence>
<proteinExistence type="predicted"/>
<dbReference type="EMBL" id="NIVC01004137">
    <property type="protein sequence ID" value="PAA48475.1"/>
    <property type="molecule type" value="Genomic_DNA"/>
</dbReference>
<feature type="compositionally biased region" description="Low complexity" evidence="1">
    <location>
        <begin position="36"/>
        <end position="77"/>
    </location>
</feature>
<feature type="region of interest" description="Disordered" evidence="1">
    <location>
        <begin position="138"/>
        <end position="171"/>
    </location>
</feature>
<evidence type="ECO:0000256" key="1">
    <source>
        <dbReference type="SAM" id="MobiDB-lite"/>
    </source>
</evidence>
<feature type="region of interest" description="Disordered" evidence="1">
    <location>
        <begin position="35"/>
        <end position="77"/>
    </location>
</feature>
<dbReference type="AlphaFoldDB" id="A0A267DGY6"/>
<gene>
    <name evidence="2" type="ORF">BOX15_Mlig020696g1</name>
</gene>